<evidence type="ECO:0000313" key="4">
    <source>
        <dbReference type="Proteomes" id="UP001446032"/>
    </source>
</evidence>
<comment type="caution">
    <text evidence="3">The sequence shown here is derived from an EMBL/GenBank/DDBJ whole genome shotgun (WGS) entry which is preliminary data.</text>
</comment>
<organism evidence="3 4">
    <name type="scientific">Blautia intestinihominis</name>
    <dbReference type="NCBI Taxonomy" id="3133152"/>
    <lineage>
        <taxon>Bacteria</taxon>
        <taxon>Bacillati</taxon>
        <taxon>Bacillota</taxon>
        <taxon>Clostridia</taxon>
        <taxon>Lachnospirales</taxon>
        <taxon>Lachnospiraceae</taxon>
        <taxon>Blautia</taxon>
    </lineage>
</organism>
<accession>A0ABV1AGI1</accession>
<feature type="region of interest" description="Disordered" evidence="1">
    <location>
        <begin position="70"/>
        <end position="198"/>
    </location>
</feature>
<feature type="compositionally biased region" description="Acidic residues" evidence="1">
    <location>
        <begin position="155"/>
        <end position="170"/>
    </location>
</feature>
<feature type="compositionally biased region" description="Acidic residues" evidence="1">
    <location>
        <begin position="88"/>
        <end position="115"/>
    </location>
</feature>
<protein>
    <submittedName>
        <fullName evidence="3">DUF4430 domain-containing protein</fullName>
    </submittedName>
</protein>
<dbReference type="Pfam" id="PF14478">
    <property type="entry name" value="DUF4430"/>
    <property type="match status" value="1"/>
</dbReference>
<dbReference type="InterPro" id="IPR027954">
    <property type="entry name" value="Transcobalamin-like_C"/>
</dbReference>
<feature type="domain" description="Transcobalamin-like C-terminal" evidence="2">
    <location>
        <begin position="403"/>
        <end position="433"/>
    </location>
</feature>
<proteinExistence type="predicted"/>
<dbReference type="RefSeq" id="WP_349077557.1">
    <property type="nucleotide sequence ID" value="NZ_JBBMEI010000004.1"/>
</dbReference>
<feature type="compositionally biased region" description="Low complexity" evidence="1">
    <location>
        <begin position="116"/>
        <end position="126"/>
    </location>
</feature>
<gene>
    <name evidence="3" type="ORF">WMO75_02695</name>
</gene>
<sequence>MKRNSKKNKKRFSRIIPALWGLACLLIFAGVLFAGLGNYHREIQENPIQGISAGSSFKGYLGTGYAYAGQQENSQNGDEAQGEQAQLLDEEEQQEDSETEEAGETEEADLTDGESEQNQNEQSQQEPDVTETPETSSGDDGIQSDVEENTIQYDGDQEDSDESDEGEPERDDNRNQEGAEVPVTPTPQPPSEDEDEDRYPTIATDLTDGETVNAAYRTFYVQAKDWYGNSLGSTSLEVYGNGQRLSVSGEPSQGVLAYRLDLEEDANTIDIKATDTEGWSTTLPTFTIYKGEEGGAESAGSVSISIEAGSVGLGTILPSTSVDFYQGEQLSSVVLRLLQNSGLDWRNDGDVTGGFYLKAIGRGGITAGAAIPDDLMAHLEAVNCQLSGHDANWLGEFDFTMDSGWLYFVNGEYMNVGMSAYFPADGDEIRIRFSLYSGADVGAGTNGETWGDW</sequence>
<dbReference type="Proteomes" id="UP001446032">
    <property type="component" value="Unassembled WGS sequence"/>
</dbReference>
<reference evidence="3 4" key="1">
    <citation type="submission" date="2024-03" db="EMBL/GenBank/DDBJ databases">
        <title>Human intestinal bacterial collection.</title>
        <authorList>
            <person name="Pauvert C."/>
            <person name="Hitch T.C.A."/>
            <person name="Clavel T."/>
        </authorList>
    </citation>
    <scope>NUCLEOTIDE SEQUENCE [LARGE SCALE GENOMIC DNA]</scope>
    <source>
        <strain evidence="3 4">CLA-AA-H95</strain>
    </source>
</reference>
<name>A0ABV1AGI1_9FIRM</name>
<evidence type="ECO:0000259" key="2">
    <source>
        <dbReference type="Pfam" id="PF14478"/>
    </source>
</evidence>
<evidence type="ECO:0000313" key="3">
    <source>
        <dbReference type="EMBL" id="MEQ2357259.1"/>
    </source>
</evidence>
<dbReference type="EMBL" id="JBBMEI010000004">
    <property type="protein sequence ID" value="MEQ2357259.1"/>
    <property type="molecule type" value="Genomic_DNA"/>
</dbReference>
<keyword evidence="4" id="KW-1185">Reference proteome</keyword>
<evidence type="ECO:0000256" key="1">
    <source>
        <dbReference type="SAM" id="MobiDB-lite"/>
    </source>
</evidence>